<dbReference type="SUPFAM" id="SSF48019">
    <property type="entry name" value="post-AAA+ oligomerization domain-like"/>
    <property type="match status" value="1"/>
</dbReference>
<organism evidence="1 2">
    <name type="scientific">Zingiber officinale</name>
    <name type="common">Ginger</name>
    <name type="synonym">Amomum zingiber</name>
    <dbReference type="NCBI Taxonomy" id="94328"/>
    <lineage>
        <taxon>Eukaryota</taxon>
        <taxon>Viridiplantae</taxon>
        <taxon>Streptophyta</taxon>
        <taxon>Embryophyta</taxon>
        <taxon>Tracheophyta</taxon>
        <taxon>Spermatophyta</taxon>
        <taxon>Magnoliopsida</taxon>
        <taxon>Liliopsida</taxon>
        <taxon>Zingiberales</taxon>
        <taxon>Zingiberaceae</taxon>
        <taxon>Zingiber</taxon>
    </lineage>
</organism>
<gene>
    <name evidence="1" type="ORF">ZIOFF_062382</name>
</gene>
<keyword evidence="2" id="KW-1185">Reference proteome</keyword>
<protein>
    <submittedName>
        <fullName evidence="1">Uncharacterized protein</fullName>
    </submittedName>
</protein>
<dbReference type="EMBL" id="JACMSC010000017">
    <property type="protein sequence ID" value="KAG6478934.1"/>
    <property type="molecule type" value="Genomic_DNA"/>
</dbReference>
<dbReference type="Gene3D" id="1.20.272.10">
    <property type="match status" value="1"/>
</dbReference>
<reference evidence="1 2" key="1">
    <citation type="submission" date="2020-08" db="EMBL/GenBank/DDBJ databases">
        <title>Plant Genome Project.</title>
        <authorList>
            <person name="Zhang R.-G."/>
        </authorList>
    </citation>
    <scope>NUCLEOTIDE SEQUENCE [LARGE SCALE GENOMIC DNA]</scope>
    <source>
        <tissue evidence="1">Rhizome</tissue>
    </source>
</reference>
<accession>A0A8J5KFB3</accession>
<dbReference type="Pfam" id="PF22534">
    <property type="entry name" value="RFC_C"/>
    <property type="match status" value="1"/>
</dbReference>
<comment type="caution">
    <text evidence="1">The sequence shown here is derived from an EMBL/GenBank/DDBJ whole genome shotgun (WGS) entry which is preliminary data.</text>
</comment>
<dbReference type="GO" id="GO:0006260">
    <property type="term" value="P:DNA replication"/>
    <property type="evidence" value="ECO:0007669"/>
    <property type="project" value="InterPro"/>
</dbReference>
<evidence type="ECO:0000313" key="1">
    <source>
        <dbReference type="EMBL" id="KAG6478934.1"/>
    </source>
</evidence>
<dbReference type="InterPro" id="IPR008921">
    <property type="entry name" value="DNA_pol3_clamp-load_cplx_C"/>
</dbReference>
<name>A0A8J5KFB3_ZINOF</name>
<evidence type="ECO:0000313" key="2">
    <source>
        <dbReference type="Proteomes" id="UP000734854"/>
    </source>
</evidence>
<sequence length="247" mass="27598">MRLIALYIEGDMKVLVISCYNPTSSAMIYVSACSLLVHDLHILVETAAVSTTNAPVTLGTKCPLSLAFDFKMVLFSVRGKIYELLVNCIPPEIILKKLLSELLKKLDSELKLEVCHWAAYYVSIFSTQTIIAVKRVHDVSCFPFTKQLSIFGMRWCSMSACALLAARFSLLKDSDDNSFCILTCISTLAFHCCATKGTQDATWTKGHIPHRRKRHKELFLHSVSEDEAPRKSLANSELIADAKVDFV</sequence>
<proteinExistence type="predicted"/>
<dbReference type="AlphaFoldDB" id="A0A8J5KFB3"/>
<dbReference type="GO" id="GO:0003677">
    <property type="term" value="F:DNA binding"/>
    <property type="evidence" value="ECO:0007669"/>
    <property type="project" value="InterPro"/>
</dbReference>
<dbReference type="Proteomes" id="UP000734854">
    <property type="component" value="Unassembled WGS sequence"/>
</dbReference>